<evidence type="ECO:0000313" key="2">
    <source>
        <dbReference type="Proteomes" id="UP000054477"/>
    </source>
</evidence>
<dbReference type="Proteomes" id="UP000054477">
    <property type="component" value="Unassembled WGS sequence"/>
</dbReference>
<dbReference type="EMBL" id="KN838698">
    <property type="protein sequence ID" value="KIJ97260.1"/>
    <property type="molecule type" value="Genomic_DNA"/>
</dbReference>
<proteinExistence type="predicted"/>
<dbReference type="HOGENOM" id="CLU_1532809_0_0_1"/>
<accession>A0A0C9WX49</accession>
<name>A0A0C9WX49_9AGAR</name>
<reference evidence="2" key="2">
    <citation type="submission" date="2015-01" db="EMBL/GenBank/DDBJ databases">
        <title>Evolutionary Origins and Diversification of the Mycorrhizal Mutualists.</title>
        <authorList>
            <consortium name="DOE Joint Genome Institute"/>
            <consortium name="Mycorrhizal Genomics Consortium"/>
            <person name="Kohler A."/>
            <person name="Kuo A."/>
            <person name="Nagy L.G."/>
            <person name="Floudas D."/>
            <person name="Copeland A."/>
            <person name="Barry K.W."/>
            <person name="Cichocki N."/>
            <person name="Veneault-Fourrey C."/>
            <person name="LaButti K."/>
            <person name="Lindquist E.A."/>
            <person name="Lipzen A."/>
            <person name="Lundell T."/>
            <person name="Morin E."/>
            <person name="Murat C."/>
            <person name="Riley R."/>
            <person name="Ohm R."/>
            <person name="Sun H."/>
            <person name="Tunlid A."/>
            <person name="Henrissat B."/>
            <person name="Grigoriev I.V."/>
            <person name="Hibbett D.S."/>
            <person name="Martin F."/>
        </authorList>
    </citation>
    <scope>NUCLEOTIDE SEQUENCE [LARGE SCALE GENOMIC DNA]</scope>
    <source>
        <strain evidence="2">LaAM-08-1</strain>
    </source>
</reference>
<evidence type="ECO:0000313" key="1">
    <source>
        <dbReference type="EMBL" id="KIJ97260.1"/>
    </source>
</evidence>
<sequence>MKKDGARSLPSQSLIEGPCFRRYIRIAHKLQLGQLLGRYKNIPGLIAYFTASSLDLSYLSLKSYSNSYRLSDLSFQCTYLVIQKRPLSSRRIFGPLVLFTHLQVYHGSFSTHPLFFDCNPQGRTISLIHFISPRLSPVFIQVPDSFGVSTSKLALFLFFFFFTGRIALHLASLLS</sequence>
<organism evidence="1 2">
    <name type="scientific">Laccaria amethystina LaAM-08-1</name>
    <dbReference type="NCBI Taxonomy" id="1095629"/>
    <lineage>
        <taxon>Eukaryota</taxon>
        <taxon>Fungi</taxon>
        <taxon>Dikarya</taxon>
        <taxon>Basidiomycota</taxon>
        <taxon>Agaricomycotina</taxon>
        <taxon>Agaricomycetes</taxon>
        <taxon>Agaricomycetidae</taxon>
        <taxon>Agaricales</taxon>
        <taxon>Agaricineae</taxon>
        <taxon>Hydnangiaceae</taxon>
        <taxon>Laccaria</taxon>
    </lineage>
</organism>
<protein>
    <submittedName>
        <fullName evidence="1">Unplaced genomic scaffold K443scaffold_163, whole genome shotgun sequence</fullName>
    </submittedName>
</protein>
<dbReference type="AlphaFoldDB" id="A0A0C9WX49"/>
<reference evidence="1 2" key="1">
    <citation type="submission" date="2014-04" db="EMBL/GenBank/DDBJ databases">
        <authorList>
            <consortium name="DOE Joint Genome Institute"/>
            <person name="Kuo A."/>
            <person name="Kohler A."/>
            <person name="Nagy L.G."/>
            <person name="Floudas D."/>
            <person name="Copeland A."/>
            <person name="Barry K.W."/>
            <person name="Cichocki N."/>
            <person name="Veneault-Fourrey C."/>
            <person name="LaButti K."/>
            <person name="Lindquist E.A."/>
            <person name="Lipzen A."/>
            <person name="Lundell T."/>
            <person name="Morin E."/>
            <person name="Murat C."/>
            <person name="Sun H."/>
            <person name="Tunlid A."/>
            <person name="Henrissat B."/>
            <person name="Grigoriev I.V."/>
            <person name="Hibbett D.S."/>
            <person name="Martin F."/>
            <person name="Nordberg H.P."/>
            <person name="Cantor M.N."/>
            <person name="Hua S.X."/>
        </authorList>
    </citation>
    <scope>NUCLEOTIDE SEQUENCE [LARGE SCALE GENOMIC DNA]</scope>
    <source>
        <strain evidence="1 2">LaAM-08-1</strain>
    </source>
</reference>
<gene>
    <name evidence="1" type="ORF">K443DRAFT_632391</name>
</gene>
<keyword evidence="2" id="KW-1185">Reference proteome</keyword>